<reference evidence="1" key="1">
    <citation type="submission" date="2021-01" db="EMBL/GenBank/DDBJ databases">
        <authorList>
            <person name="Corre E."/>
            <person name="Pelletier E."/>
            <person name="Niang G."/>
            <person name="Scheremetjew M."/>
            <person name="Finn R."/>
            <person name="Kale V."/>
            <person name="Holt S."/>
            <person name="Cochrane G."/>
            <person name="Meng A."/>
            <person name="Brown T."/>
            <person name="Cohen L."/>
        </authorList>
    </citation>
    <scope>NUCLEOTIDE SEQUENCE</scope>
    <source>
        <strain evidence="1">308</strain>
    </source>
</reference>
<dbReference type="AlphaFoldDB" id="A0A7S1FP59"/>
<organism evidence="1">
    <name type="scientific">Corethron hystrix</name>
    <dbReference type="NCBI Taxonomy" id="216773"/>
    <lineage>
        <taxon>Eukaryota</taxon>
        <taxon>Sar</taxon>
        <taxon>Stramenopiles</taxon>
        <taxon>Ochrophyta</taxon>
        <taxon>Bacillariophyta</taxon>
        <taxon>Coscinodiscophyceae</taxon>
        <taxon>Corethrophycidae</taxon>
        <taxon>Corethrales</taxon>
        <taxon>Corethraceae</taxon>
        <taxon>Corethron</taxon>
    </lineage>
</organism>
<dbReference type="EMBL" id="HBFR01008334">
    <property type="protein sequence ID" value="CAD8878848.1"/>
    <property type="molecule type" value="Transcribed_RNA"/>
</dbReference>
<proteinExistence type="predicted"/>
<accession>A0A7S1FP59</accession>
<evidence type="ECO:0000313" key="1">
    <source>
        <dbReference type="EMBL" id="CAD8878848.1"/>
    </source>
</evidence>
<protein>
    <submittedName>
        <fullName evidence="1">Uncharacterized protein</fullName>
    </submittedName>
</protein>
<gene>
    <name evidence="1" type="ORF">CHYS00102_LOCUS6032</name>
</gene>
<sequence>MPVDLWKTTPPSSRWSATSSAPTWAFLTGKWPVPPAPPLPLLHLHLLVSAAASDRSLLLSSSLVTDQLAAAARSLVFHICSSLPRRQLDAVSSLPVWSAEVDRDGAGLEYGVLPQPYIQAVGEHLISLVQALELLAYGDCLRPASLVMEGAVAPAGER</sequence>
<name>A0A7S1FP59_9STRA</name>